<keyword evidence="3" id="KW-1185">Reference proteome</keyword>
<evidence type="ECO:0000313" key="2">
    <source>
        <dbReference type="EMBL" id="KAG1813986.1"/>
    </source>
</evidence>
<proteinExistence type="predicted"/>
<dbReference type="RefSeq" id="XP_041191622.1">
    <property type="nucleotide sequence ID" value="XM_041340399.1"/>
</dbReference>
<dbReference type="OrthoDB" id="3357519at2759"/>
<dbReference type="PROSITE" id="PS50181">
    <property type="entry name" value="FBOX"/>
    <property type="match status" value="1"/>
</dbReference>
<sequence length="408" mass="47737">MSSFNLHLQILNLLRVNMRTFNSNVDLPSVSATTDGPRRPSDAIISEDLCLQLVRNSAGYRQPQLAEEKADIVQSNTSRTNFSSPIWRLPTEILSEIFLYCLPEDEYLVYAATQAPMLLTRICRRWREIAVDLPVLWCRLQLEFWYEDWQERAFRHDDWQTRAFGYDSWLKRSRGYPLSLRLECGTDWSELQSLLQPYVQQISSLSLGFLSCDGPFMMEDFHALKELTICKYIFDDPARAINRSLSKLPVNLRRINMENVWFNRKRLNFFTHSAWARLTHIEINLDGLCAFTRILHLCPDLSSLKMTGIFCTRFKLCKSVTHTNLQSLSMSWSVLRNSGEGLGLFKVITLPNLRMLEVIHRGPWPHESFMKFLTRSKCPLERLREEYAALIPSNQFLMEMNQQDVQYI</sequence>
<feature type="domain" description="F-box" evidence="1">
    <location>
        <begin position="83"/>
        <end position="140"/>
    </location>
</feature>
<gene>
    <name evidence="2" type="ORF">BJ212DRAFT_1482334</name>
</gene>
<dbReference type="InterPro" id="IPR001810">
    <property type="entry name" value="F-box_dom"/>
</dbReference>
<dbReference type="AlphaFoldDB" id="A0A9P7E878"/>
<accession>A0A9P7E878</accession>
<dbReference type="Gene3D" id="1.20.1280.50">
    <property type="match status" value="1"/>
</dbReference>
<reference evidence="2" key="1">
    <citation type="journal article" date="2020" name="New Phytol.">
        <title>Comparative genomics reveals dynamic genome evolution in host specialist ectomycorrhizal fungi.</title>
        <authorList>
            <person name="Lofgren L.A."/>
            <person name="Nguyen N.H."/>
            <person name="Vilgalys R."/>
            <person name="Ruytinx J."/>
            <person name="Liao H.L."/>
            <person name="Branco S."/>
            <person name="Kuo A."/>
            <person name="LaButti K."/>
            <person name="Lipzen A."/>
            <person name="Andreopoulos W."/>
            <person name="Pangilinan J."/>
            <person name="Riley R."/>
            <person name="Hundley H."/>
            <person name="Na H."/>
            <person name="Barry K."/>
            <person name="Grigoriev I.V."/>
            <person name="Stajich J.E."/>
            <person name="Kennedy P.G."/>
        </authorList>
    </citation>
    <scope>NUCLEOTIDE SEQUENCE</scope>
    <source>
        <strain evidence="2">MN1</strain>
    </source>
</reference>
<protein>
    <recommendedName>
        <fullName evidence="1">F-box domain-containing protein</fullName>
    </recommendedName>
</protein>
<name>A0A9P7E878_9AGAM</name>
<dbReference type="GeneID" id="64634415"/>
<dbReference type="Proteomes" id="UP000807769">
    <property type="component" value="Unassembled WGS sequence"/>
</dbReference>
<organism evidence="2 3">
    <name type="scientific">Suillus subaureus</name>
    <dbReference type="NCBI Taxonomy" id="48587"/>
    <lineage>
        <taxon>Eukaryota</taxon>
        <taxon>Fungi</taxon>
        <taxon>Dikarya</taxon>
        <taxon>Basidiomycota</taxon>
        <taxon>Agaricomycotina</taxon>
        <taxon>Agaricomycetes</taxon>
        <taxon>Agaricomycetidae</taxon>
        <taxon>Boletales</taxon>
        <taxon>Suillineae</taxon>
        <taxon>Suillaceae</taxon>
        <taxon>Suillus</taxon>
    </lineage>
</organism>
<dbReference type="Pfam" id="PF12937">
    <property type="entry name" value="F-box-like"/>
    <property type="match status" value="1"/>
</dbReference>
<dbReference type="InterPro" id="IPR032675">
    <property type="entry name" value="LRR_dom_sf"/>
</dbReference>
<comment type="caution">
    <text evidence="2">The sequence shown here is derived from an EMBL/GenBank/DDBJ whole genome shotgun (WGS) entry which is preliminary data.</text>
</comment>
<dbReference type="Gene3D" id="3.80.10.10">
    <property type="entry name" value="Ribonuclease Inhibitor"/>
    <property type="match status" value="1"/>
</dbReference>
<evidence type="ECO:0000259" key="1">
    <source>
        <dbReference type="PROSITE" id="PS50181"/>
    </source>
</evidence>
<dbReference type="SUPFAM" id="SSF52047">
    <property type="entry name" value="RNI-like"/>
    <property type="match status" value="1"/>
</dbReference>
<dbReference type="EMBL" id="JABBWG010000022">
    <property type="protein sequence ID" value="KAG1813986.1"/>
    <property type="molecule type" value="Genomic_DNA"/>
</dbReference>
<evidence type="ECO:0000313" key="3">
    <source>
        <dbReference type="Proteomes" id="UP000807769"/>
    </source>
</evidence>